<dbReference type="SFLD" id="SFLDS00029">
    <property type="entry name" value="Radical_SAM"/>
    <property type="match status" value="1"/>
</dbReference>
<dbReference type="PIRSF" id="PIRSF004869">
    <property type="entry name" value="PflX_prd"/>
    <property type="match status" value="1"/>
</dbReference>
<dbReference type="SUPFAM" id="SSF102114">
    <property type="entry name" value="Radical SAM enzymes"/>
    <property type="match status" value="1"/>
</dbReference>
<dbReference type="GO" id="GO:0046872">
    <property type="term" value="F:metal ion binding"/>
    <property type="evidence" value="ECO:0007669"/>
    <property type="project" value="UniProtKB-KW"/>
</dbReference>
<dbReference type="CDD" id="cd01335">
    <property type="entry name" value="Radical_SAM"/>
    <property type="match status" value="1"/>
</dbReference>
<gene>
    <name evidence="7" type="ordered locus">CTN_1651</name>
</gene>
<accession>B9KA44</accession>
<evidence type="ECO:0000256" key="3">
    <source>
        <dbReference type="ARBA" id="ARBA00023004"/>
    </source>
</evidence>
<feature type="binding site" evidence="5">
    <location>
        <position position="71"/>
    </location>
    <ligand>
        <name>[4Fe-4S] cluster</name>
        <dbReference type="ChEBI" id="CHEBI:49883"/>
        <note>4Fe-4S-S-AdoMet</note>
    </ligand>
</feature>
<dbReference type="InterPro" id="IPR013785">
    <property type="entry name" value="Aldolase_TIM"/>
</dbReference>
<feature type="binding site" evidence="5">
    <location>
        <position position="67"/>
    </location>
    <ligand>
        <name>[4Fe-4S] cluster</name>
        <dbReference type="ChEBI" id="CHEBI:49883"/>
        <note>4Fe-4S-S-AdoMet</note>
    </ligand>
</feature>
<dbReference type="AlphaFoldDB" id="B9KA44"/>
<keyword evidence="1 5" id="KW-0949">S-adenosyl-L-methionine</keyword>
<dbReference type="InterPro" id="IPR040085">
    <property type="entry name" value="MJ0674-like"/>
</dbReference>
<dbReference type="PANTHER" id="PTHR43075:SF1">
    <property type="entry name" value="FORMATE LYASE ACTIVATING ENZYME, PUTATIVE (AFU_ORTHOLOGUE AFUA_2G15630)-RELATED"/>
    <property type="match status" value="1"/>
</dbReference>
<dbReference type="KEGG" id="tna:CTN_1651"/>
<dbReference type="InterPro" id="IPR058240">
    <property type="entry name" value="rSAM_sf"/>
</dbReference>
<organism evidence="7 8">
    <name type="scientific">Thermotoga neapolitana (strain ATCC 49049 / DSM 4359 / NBRC 107923 / NS-E)</name>
    <dbReference type="NCBI Taxonomy" id="309803"/>
    <lineage>
        <taxon>Bacteria</taxon>
        <taxon>Thermotogati</taxon>
        <taxon>Thermotogota</taxon>
        <taxon>Thermotogae</taxon>
        <taxon>Thermotogales</taxon>
        <taxon>Thermotogaceae</taxon>
        <taxon>Thermotoga</taxon>
    </lineage>
</organism>
<dbReference type="RefSeq" id="WP_015920065.1">
    <property type="nucleotide sequence ID" value="NC_011978.1"/>
</dbReference>
<feature type="domain" description="Radical SAM core" evidence="6">
    <location>
        <begin position="62"/>
        <end position="194"/>
    </location>
</feature>
<protein>
    <submittedName>
        <fullName evidence="7">Radical SAM domain protein</fullName>
    </submittedName>
</protein>
<evidence type="ECO:0000259" key="6">
    <source>
        <dbReference type="Pfam" id="PF04055"/>
    </source>
</evidence>
<dbReference type="GO" id="GO:0051536">
    <property type="term" value="F:iron-sulfur cluster binding"/>
    <property type="evidence" value="ECO:0007669"/>
    <property type="project" value="UniProtKB-KW"/>
</dbReference>
<sequence length="286" mass="32549">MKSAVFYRKLERCDICPRTCGVNRLKGEKGVCGVSNRPIVSSWGPHFGEERILVGSRGSGTVFFTFCNLKCVYCQNYEISQLGVGREITIERLAEIFVELQNMGVENLNLVTPTHQVPFIVDALERIERKIPVVYNCGGYESVETIEQLAGFVDIYMPDFKYSDPELGMKLSGVADYPQIAFEALKVMVKQTGEPVLKDGIMKKGVLVRHLILPGYIENSLGVIDLLSKIEPKPLVNIMAQFRPEYLARKYGLSRGITREEYLKVIEYAQKKNLNLIETERWLRWL</sequence>
<dbReference type="Pfam" id="PF04055">
    <property type="entry name" value="Radical_SAM"/>
    <property type="match status" value="1"/>
</dbReference>
<evidence type="ECO:0000256" key="1">
    <source>
        <dbReference type="ARBA" id="ARBA00022691"/>
    </source>
</evidence>
<dbReference type="SFLD" id="SFLDG01099">
    <property type="entry name" value="Uncharacterised_Radical_SAM_Su"/>
    <property type="match status" value="1"/>
</dbReference>
<evidence type="ECO:0000256" key="2">
    <source>
        <dbReference type="ARBA" id="ARBA00022723"/>
    </source>
</evidence>
<keyword evidence="2 5" id="KW-0479">Metal-binding</keyword>
<evidence type="ECO:0000256" key="5">
    <source>
        <dbReference type="PIRSR" id="PIRSR004869-50"/>
    </source>
</evidence>
<feature type="binding site" evidence="5">
    <location>
        <position position="74"/>
    </location>
    <ligand>
        <name>[4Fe-4S] cluster</name>
        <dbReference type="ChEBI" id="CHEBI:49883"/>
        <note>4Fe-4S-S-AdoMet</note>
    </ligand>
</feature>
<dbReference type="EMBL" id="CP000916">
    <property type="protein sequence ID" value="ACM23827.1"/>
    <property type="molecule type" value="Genomic_DNA"/>
</dbReference>
<dbReference type="GO" id="GO:0003824">
    <property type="term" value="F:catalytic activity"/>
    <property type="evidence" value="ECO:0007669"/>
    <property type="project" value="InterPro"/>
</dbReference>
<keyword evidence="8" id="KW-1185">Reference proteome</keyword>
<evidence type="ECO:0000313" key="7">
    <source>
        <dbReference type="EMBL" id="ACM23827.1"/>
    </source>
</evidence>
<dbReference type="STRING" id="309803.CTN_1651"/>
<dbReference type="PANTHER" id="PTHR43075">
    <property type="entry name" value="FORMATE LYASE ACTIVATING ENZYME, PUTATIVE (AFU_ORTHOLOGUE AFUA_2G15630)-RELATED"/>
    <property type="match status" value="1"/>
</dbReference>
<dbReference type="HOGENOM" id="CLU_062674_0_1_0"/>
<keyword evidence="3 5" id="KW-0408">Iron</keyword>
<keyword evidence="4 5" id="KW-0411">Iron-sulfur</keyword>
<dbReference type="Proteomes" id="UP000000445">
    <property type="component" value="Chromosome"/>
</dbReference>
<reference evidence="7 8" key="1">
    <citation type="journal article" date="2009" name="Biosci. Biotechnol. Biochem.">
        <title>WeGAS: a web-based microbial genome annotation system.</title>
        <authorList>
            <person name="Lee D."/>
            <person name="Seo H."/>
            <person name="Park C."/>
            <person name="Park K."/>
        </authorList>
    </citation>
    <scope>NUCLEOTIDE SEQUENCE [LARGE SCALE GENOMIC DNA]</scope>
    <source>
        <strain evidence="8">ATCC 49049 / DSM 4359 / NBRC 107923 / NS-E</strain>
    </source>
</reference>
<dbReference type="InterPro" id="IPR007197">
    <property type="entry name" value="rSAM"/>
</dbReference>
<evidence type="ECO:0000256" key="4">
    <source>
        <dbReference type="ARBA" id="ARBA00023014"/>
    </source>
</evidence>
<evidence type="ECO:0000313" key="8">
    <source>
        <dbReference type="Proteomes" id="UP000000445"/>
    </source>
</evidence>
<proteinExistence type="predicted"/>
<dbReference type="InterPro" id="IPR016431">
    <property type="entry name" value="Pyrv-formate_lyase-activ_prd"/>
</dbReference>
<dbReference type="eggNOG" id="COG1313">
    <property type="taxonomic scope" value="Bacteria"/>
</dbReference>
<comment type="cofactor">
    <cofactor evidence="5">
        <name>[4Fe-4S] cluster</name>
        <dbReference type="ChEBI" id="CHEBI:49883"/>
    </cofactor>
    <text evidence="5">Binds 1 [4Fe-4S] cluster. The cluster is coordinated with 3 cysteines and an exchangeable S-adenosyl-L-methionine.</text>
</comment>
<dbReference type="Gene3D" id="3.20.20.70">
    <property type="entry name" value="Aldolase class I"/>
    <property type="match status" value="1"/>
</dbReference>
<name>B9KA44_THENN</name>